<dbReference type="EMBL" id="FQXK01000045">
    <property type="protein sequence ID" value="SHI89061.1"/>
    <property type="molecule type" value="Genomic_DNA"/>
</dbReference>
<reference evidence="2" key="1">
    <citation type="submission" date="2016-11" db="EMBL/GenBank/DDBJ databases">
        <authorList>
            <person name="Varghese N."/>
            <person name="Submissions S."/>
        </authorList>
    </citation>
    <scope>NUCLEOTIDE SEQUENCE [LARGE SCALE GENOMIC DNA]</scope>
    <source>
        <strain evidence="2">DSM 3071</strain>
    </source>
</reference>
<dbReference type="Proteomes" id="UP000184278">
    <property type="component" value="Unassembled WGS sequence"/>
</dbReference>
<dbReference type="RefSeq" id="WP_073390095.1">
    <property type="nucleotide sequence ID" value="NZ_FQXK01000045.1"/>
</dbReference>
<evidence type="ECO:0008006" key="3">
    <source>
        <dbReference type="Google" id="ProtNLM"/>
    </source>
</evidence>
<evidence type="ECO:0000313" key="2">
    <source>
        <dbReference type="Proteomes" id="UP000184278"/>
    </source>
</evidence>
<organism evidence="1 2">
    <name type="scientific">Butyrivibrio fibrisolvens DSM 3071</name>
    <dbReference type="NCBI Taxonomy" id="1121131"/>
    <lineage>
        <taxon>Bacteria</taxon>
        <taxon>Bacillati</taxon>
        <taxon>Bacillota</taxon>
        <taxon>Clostridia</taxon>
        <taxon>Lachnospirales</taxon>
        <taxon>Lachnospiraceae</taxon>
        <taxon>Butyrivibrio</taxon>
    </lineage>
</organism>
<dbReference type="GeneID" id="89511374"/>
<accession>A0A1M6EU97</accession>
<evidence type="ECO:0000313" key="1">
    <source>
        <dbReference type="EMBL" id="SHI89061.1"/>
    </source>
</evidence>
<keyword evidence="2" id="KW-1185">Reference proteome</keyword>
<dbReference type="AlphaFoldDB" id="A0A1M6EU97"/>
<dbReference type="OrthoDB" id="8910972at2"/>
<dbReference type="STRING" id="1121131.SAMN02745229_03795"/>
<protein>
    <recommendedName>
        <fullName evidence="3">CD-NTase-associated protein 12/Pycsar effector protein TIR domain-containing protein</fullName>
    </recommendedName>
</protein>
<proteinExistence type="predicted"/>
<sequence length="367" mass="42772">MKQFKVFYSWQSDLPGNKTKWFINECIKEAVENCNLVVEGIEIVADRDTQGKTGSPNIMQTIFEKIDECDLFIADVSIVNGYGIRQEDFTEDDAVKRDYGTANVLLMDSKKKQIKYTPNPNVLIELGYAVRCLGWEKVICFLNADFGRIEQLPFDLDHQRVTSYSLDDDKNGMRNKKECRERVKKELRGIIVDTILELANQGGRPKKGKAYHIIGTYNPDNKRIDADLVAYDVTRNCRIDEYNEKHKNKAIELIHRIKEYQLTISDEGHNLEWLKEDIQEDPIKNLQKILSFKDDDNMISCRISDSDQDEIKELAHKYLDISEGYFDKSFFNLGNLRIQRVTPVNPLVGRREPLKKELMMKKRSMRR</sequence>
<gene>
    <name evidence="1" type="ORF">SAMN02745229_03795</name>
</gene>
<name>A0A1M6EU97_BUTFI</name>